<dbReference type="AlphaFoldDB" id="A0A5D9C2I4"/>
<dbReference type="RefSeq" id="WP_149522675.1">
    <property type="nucleotide sequence ID" value="NZ_VTOU01000003.1"/>
</dbReference>
<name>A0A5D9C2I4_9SPHN</name>
<comment type="caution">
    <text evidence="2">The sequence shown here is derived from an EMBL/GenBank/DDBJ whole genome shotgun (WGS) entry which is preliminary data.</text>
</comment>
<evidence type="ECO:0000313" key="2">
    <source>
        <dbReference type="EMBL" id="TZG25869.1"/>
    </source>
</evidence>
<accession>A0A5D9C2I4</accession>
<sequence>MANVDGRWDSVVKSPMGEQKGVLVLKSDGSSLTGNSEGPMGNVELANGKIDGNALSWKMDIKTPMAMTLEVNATIDGDVIDGSMKLGPFGNAPFKATRAA</sequence>
<evidence type="ECO:0000313" key="3">
    <source>
        <dbReference type="Proteomes" id="UP000322077"/>
    </source>
</evidence>
<feature type="region of interest" description="Disordered" evidence="1">
    <location>
        <begin position="19"/>
        <end position="40"/>
    </location>
</feature>
<organism evidence="2 3">
    <name type="scientific">Sphingomonas montanisoli</name>
    <dbReference type="NCBI Taxonomy" id="2606412"/>
    <lineage>
        <taxon>Bacteria</taxon>
        <taxon>Pseudomonadati</taxon>
        <taxon>Pseudomonadota</taxon>
        <taxon>Alphaproteobacteria</taxon>
        <taxon>Sphingomonadales</taxon>
        <taxon>Sphingomonadaceae</taxon>
        <taxon>Sphingomonas</taxon>
    </lineage>
</organism>
<gene>
    <name evidence="2" type="ORF">FYJ91_12880</name>
</gene>
<protein>
    <submittedName>
        <fullName evidence="2">Uncharacterized protein</fullName>
    </submittedName>
</protein>
<evidence type="ECO:0000256" key="1">
    <source>
        <dbReference type="SAM" id="MobiDB-lite"/>
    </source>
</evidence>
<dbReference type="EMBL" id="VTOU01000003">
    <property type="protein sequence ID" value="TZG25869.1"/>
    <property type="molecule type" value="Genomic_DNA"/>
</dbReference>
<dbReference type="Proteomes" id="UP000322077">
    <property type="component" value="Unassembled WGS sequence"/>
</dbReference>
<proteinExistence type="predicted"/>
<reference evidence="2 3" key="1">
    <citation type="submission" date="2019-08" db="EMBL/GenBank/DDBJ databases">
        <authorList>
            <person name="Wang G."/>
            <person name="Xu Z."/>
        </authorList>
    </citation>
    <scope>NUCLEOTIDE SEQUENCE [LARGE SCALE GENOMIC DNA]</scope>
    <source>
        <strain evidence="2 3">ZX</strain>
    </source>
</reference>
<keyword evidence="3" id="KW-1185">Reference proteome</keyword>